<sequence length="36" mass="4098">MIPLLGCGLFTFIHLADPPIHSILHSLRFCVQSTYR</sequence>
<dbReference type="AlphaFoldDB" id="A0A0E9UN72"/>
<protein>
    <submittedName>
        <fullName evidence="1">Uncharacterized protein</fullName>
    </submittedName>
</protein>
<reference evidence="1" key="2">
    <citation type="journal article" date="2015" name="Fish Shellfish Immunol.">
        <title>Early steps in the European eel (Anguilla anguilla)-Vibrio vulnificus interaction in the gills: Role of the RtxA13 toxin.</title>
        <authorList>
            <person name="Callol A."/>
            <person name="Pajuelo D."/>
            <person name="Ebbesson L."/>
            <person name="Teles M."/>
            <person name="MacKenzie S."/>
            <person name="Amaro C."/>
        </authorList>
    </citation>
    <scope>NUCLEOTIDE SEQUENCE</scope>
</reference>
<organism evidence="1">
    <name type="scientific">Anguilla anguilla</name>
    <name type="common">European freshwater eel</name>
    <name type="synonym">Muraena anguilla</name>
    <dbReference type="NCBI Taxonomy" id="7936"/>
    <lineage>
        <taxon>Eukaryota</taxon>
        <taxon>Metazoa</taxon>
        <taxon>Chordata</taxon>
        <taxon>Craniata</taxon>
        <taxon>Vertebrata</taxon>
        <taxon>Euteleostomi</taxon>
        <taxon>Actinopterygii</taxon>
        <taxon>Neopterygii</taxon>
        <taxon>Teleostei</taxon>
        <taxon>Anguilliformes</taxon>
        <taxon>Anguillidae</taxon>
        <taxon>Anguilla</taxon>
    </lineage>
</organism>
<proteinExistence type="predicted"/>
<reference evidence="1" key="1">
    <citation type="submission" date="2014-11" db="EMBL/GenBank/DDBJ databases">
        <authorList>
            <person name="Amaro Gonzalez C."/>
        </authorList>
    </citation>
    <scope>NUCLEOTIDE SEQUENCE</scope>
</reference>
<dbReference type="EMBL" id="GBXM01041882">
    <property type="protein sequence ID" value="JAH66695.1"/>
    <property type="molecule type" value="Transcribed_RNA"/>
</dbReference>
<name>A0A0E9UN72_ANGAN</name>
<evidence type="ECO:0000313" key="1">
    <source>
        <dbReference type="EMBL" id="JAH66695.1"/>
    </source>
</evidence>
<accession>A0A0E9UN72</accession>